<reference evidence="3" key="1">
    <citation type="submission" date="2019-08" db="EMBL/GenBank/DDBJ databases">
        <title>Limnoglobus roseus gen. nov., sp. nov., a novel freshwater planctomycete with a giant genome from the family Gemmataceae.</title>
        <authorList>
            <person name="Kulichevskaya I.S."/>
            <person name="Naumoff D.G."/>
            <person name="Miroshnikov K."/>
            <person name="Ivanova A."/>
            <person name="Philippov D.A."/>
            <person name="Hakobyan A."/>
            <person name="Rijpstra I.C."/>
            <person name="Sinninghe Damste J.S."/>
            <person name="Liesack W."/>
            <person name="Dedysh S.N."/>
        </authorList>
    </citation>
    <scope>NUCLEOTIDE SEQUENCE [LARGE SCALE GENOMIC DNA]</scope>
    <source>
        <strain evidence="3">PX52</strain>
    </source>
</reference>
<dbReference type="OrthoDB" id="213842at2"/>
<sequence length="509" mass="56366">MRPAYLRFLHLALCGAVLVSSGTLAGAADPTDPLANAAPAVEVPKVLSDTMGPFTTNETVDKKFPLPQDPKLIWRFRSSCREHNRSATVAMFEKRGQTTAKWAGQARAAMEAYALAYSRTAAPREGVYYQAFQKALLGVDAACDDPLIGYWRLRHLATTDFVKFTELPQHVAVAEALVRSGRHPVLALHAAFNNRATVASLKEVRGSPVTDADVAAAGALFERASRAALAVAGKGDWPDLYDLSLLEVDHRMSEGAGRLAAWKAVDKRLADLKDGGWVRNAVEGKVLILAAWDARGSGPGGTVSDEQFELFAARLKKAKAKLEAAWKADPSLPQPATNMLYVAKGLGFEREEMETWFRRAMEANPDNLEACEAKKEWLQPNWHGTNEDVSEFVVQCLRSGNFFGKLPYLAEVPRARGLPHDQPEAVNQYVQNDATWVPFHAVAEAHLARYPDDLWARSRYAFHACLWKKWDVATAQFDRIGDTPWRGWFEHEGEYATMKKMAQEMAATK</sequence>
<evidence type="ECO:0000256" key="1">
    <source>
        <dbReference type="SAM" id="SignalP"/>
    </source>
</evidence>
<name>A0A5C1ACS2_9BACT</name>
<organism evidence="2 3">
    <name type="scientific">Limnoglobus roseus</name>
    <dbReference type="NCBI Taxonomy" id="2598579"/>
    <lineage>
        <taxon>Bacteria</taxon>
        <taxon>Pseudomonadati</taxon>
        <taxon>Planctomycetota</taxon>
        <taxon>Planctomycetia</taxon>
        <taxon>Gemmatales</taxon>
        <taxon>Gemmataceae</taxon>
        <taxon>Limnoglobus</taxon>
    </lineage>
</organism>
<evidence type="ECO:0008006" key="4">
    <source>
        <dbReference type="Google" id="ProtNLM"/>
    </source>
</evidence>
<keyword evidence="3" id="KW-1185">Reference proteome</keyword>
<feature type="signal peptide" evidence="1">
    <location>
        <begin position="1"/>
        <end position="27"/>
    </location>
</feature>
<dbReference type="Proteomes" id="UP000324974">
    <property type="component" value="Chromosome"/>
</dbReference>
<dbReference type="AlphaFoldDB" id="A0A5C1ACS2"/>
<dbReference type="KEGG" id="lrs:PX52LOC_03389"/>
<proteinExistence type="predicted"/>
<dbReference type="EMBL" id="CP042425">
    <property type="protein sequence ID" value="QEL16435.1"/>
    <property type="molecule type" value="Genomic_DNA"/>
</dbReference>
<accession>A0A5C1ACS2</accession>
<feature type="chain" id="PRO_5022666440" description="DUF4034 domain-containing protein" evidence="1">
    <location>
        <begin position="28"/>
        <end position="509"/>
    </location>
</feature>
<evidence type="ECO:0000313" key="2">
    <source>
        <dbReference type="EMBL" id="QEL16435.1"/>
    </source>
</evidence>
<dbReference type="RefSeq" id="WP_149111167.1">
    <property type="nucleotide sequence ID" value="NZ_CP042425.1"/>
</dbReference>
<evidence type="ECO:0000313" key="3">
    <source>
        <dbReference type="Proteomes" id="UP000324974"/>
    </source>
</evidence>
<gene>
    <name evidence="2" type="ORF">PX52LOC_03389</name>
</gene>
<protein>
    <recommendedName>
        <fullName evidence="4">DUF4034 domain-containing protein</fullName>
    </recommendedName>
</protein>
<keyword evidence="1" id="KW-0732">Signal</keyword>